<dbReference type="CDD" id="cd16442">
    <property type="entry name" value="BPL"/>
    <property type="match status" value="1"/>
</dbReference>
<reference evidence="3" key="1">
    <citation type="submission" date="2015-08" db="EMBL/GenBank/DDBJ databases">
        <authorList>
            <person name="Babu N.S."/>
            <person name="Beckwith C.J."/>
            <person name="Beseler K.G."/>
            <person name="Brison A."/>
            <person name="Carone J.V."/>
            <person name="Caskin T.P."/>
            <person name="Diamond M."/>
            <person name="Durham M.E."/>
            <person name="Foxe J.M."/>
            <person name="Go M."/>
            <person name="Henderson B.A."/>
            <person name="Jones I.B."/>
            <person name="McGettigan J.A."/>
            <person name="Micheletti S.J."/>
            <person name="Nasrallah M.E."/>
            <person name="Ortiz D."/>
            <person name="Piller C.R."/>
            <person name="Privatt S.R."/>
            <person name="Schneider S.L."/>
            <person name="Sharp S."/>
            <person name="Smith T.C."/>
            <person name="Stanton J.D."/>
            <person name="Ullery H.E."/>
            <person name="Wilson R.J."/>
            <person name="Serrano M.G."/>
            <person name="Buck G."/>
            <person name="Lee V."/>
            <person name="Wang Y."/>
            <person name="Carvalho R."/>
            <person name="Voegtly L."/>
            <person name="Shi R."/>
            <person name="Duckworth R."/>
            <person name="Johnson A."/>
            <person name="Loviza R."/>
            <person name="Walstead R."/>
            <person name="Shah Z."/>
            <person name="Kiflezghi M."/>
            <person name="Wade K."/>
            <person name="Ball S.L."/>
            <person name="Bradley K.W."/>
            <person name="Asai D.J."/>
            <person name="Bowman C.A."/>
            <person name="Russell D.A."/>
            <person name="Pope W.H."/>
            <person name="Jacobs-Sera D."/>
            <person name="Hendrix R.W."/>
            <person name="Hatfull G.F."/>
        </authorList>
    </citation>
    <scope>NUCLEOTIDE SEQUENCE</scope>
</reference>
<dbReference type="Gene3D" id="2.30.30.100">
    <property type="match status" value="1"/>
</dbReference>
<gene>
    <name evidence="3" type="primary">birA</name>
    <name evidence="3" type="ORF">NOCA2390025</name>
</gene>
<dbReference type="EC" id="6.3.4.15" evidence="3"/>
<feature type="domain" description="BPL/LPL catalytic" evidence="2">
    <location>
        <begin position="8"/>
        <end position="193"/>
    </location>
</feature>
<evidence type="ECO:0000259" key="2">
    <source>
        <dbReference type="PROSITE" id="PS51733"/>
    </source>
</evidence>
<evidence type="ECO:0000256" key="1">
    <source>
        <dbReference type="ARBA" id="ARBA00022598"/>
    </source>
</evidence>
<dbReference type="InterPro" id="IPR045864">
    <property type="entry name" value="aa-tRNA-synth_II/BPL/LPL"/>
</dbReference>
<protein>
    <submittedName>
        <fullName evidence="3">BirA, biotin-(Acetyl-CoA-carboxylase) ligase</fullName>
        <ecNumber evidence="3">6.3.4.15</ecNumber>
    </submittedName>
</protein>
<name>A0A2P2C4X2_9ZZZZ</name>
<dbReference type="InterPro" id="IPR004143">
    <property type="entry name" value="BPL_LPL_catalytic"/>
</dbReference>
<organism evidence="3">
    <name type="scientific">metagenome</name>
    <dbReference type="NCBI Taxonomy" id="256318"/>
    <lineage>
        <taxon>unclassified sequences</taxon>
        <taxon>metagenomes</taxon>
    </lineage>
</organism>
<dbReference type="PROSITE" id="PS51733">
    <property type="entry name" value="BPL_LPL_CATALYTIC"/>
    <property type="match status" value="1"/>
</dbReference>
<dbReference type="InterPro" id="IPR004408">
    <property type="entry name" value="Biotin_CoA_COase_ligase"/>
</dbReference>
<dbReference type="NCBIfam" id="TIGR00121">
    <property type="entry name" value="birA_ligase"/>
    <property type="match status" value="1"/>
</dbReference>
<dbReference type="PANTHER" id="PTHR12835:SF5">
    <property type="entry name" value="BIOTIN--PROTEIN LIGASE"/>
    <property type="match status" value="1"/>
</dbReference>
<dbReference type="Pfam" id="PF02237">
    <property type="entry name" value="BPL_C"/>
    <property type="match status" value="1"/>
</dbReference>
<accession>A0A2P2C4X2</accession>
<dbReference type="AlphaFoldDB" id="A0A2P2C4X2"/>
<dbReference type="SUPFAM" id="SSF55681">
    <property type="entry name" value="Class II aaRS and biotin synthetases"/>
    <property type="match status" value="1"/>
</dbReference>
<dbReference type="Gene3D" id="3.30.930.10">
    <property type="entry name" value="Bira Bifunctional Protein, Domain 2"/>
    <property type="match status" value="1"/>
</dbReference>
<dbReference type="EMBL" id="CZKA01000033">
    <property type="protein sequence ID" value="CUR57087.1"/>
    <property type="molecule type" value="Genomic_DNA"/>
</dbReference>
<dbReference type="GO" id="GO:0004077">
    <property type="term" value="F:biotin--[biotin carboxyl-carrier protein] ligase activity"/>
    <property type="evidence" value="ECO:0007669"/>
    <property type="project" value="UniProtKB-EC"/>
</dbReference>
<evidence type="ECO:0000313" key="3">
    <source>
        <dbReference type="EMBL" id="CUR57087.1"/>
    </source>
</evidence>
<keyword evidence="1 3" id="KW-0436">Ligase</keyword>
<dbReference type="InterPro" id="IPR003142">
    <property type="entry name" value="BPL_C"/>
</dbReference>
<dbReference type="GO" id="GO:0005737">
    <property type="term" value="C:cytoplasm"/>
    <property type="evidence" value="ECO:0007669"/>
    <property type="project" value="TreeGrafter"/>
</dbReference>
<dbReference type="Pfam" id="PF03099">
    <property type="entry name" value="BPL_LplA_LipB"/>
    <property type="match status" value="1"/>
</dbReference>
<dbReference type="PANTHER" id="PTHR12835">
    <property type="entry name" value="BIOTIN PROTEIN LIGASE"/>
    <property type="match status" value="1"/>
</dbReference>
<proteinExistence type="predicted"/>
<sequence>MADNGVWRRSLDEVALSAAPWPVEVLEETGSTNAVLAERARQGGAQQVLVTEHQTAGRGRLDRTWVTPDRAALTFSVLLRPEVDASRWPWLPLLVGEAVRAALAVHEVELSVKWPNDVLIGELKVAGILLERVDGSSGPAAVVGVGINVSTAREELPVDTATSLGIELSSAPDRTGVLLAVLAELHRSYAEWSADGSDEFLRAAYVRHCSTIGRQVRVDLPGGSAVHGTARDVDARGRLVVESPAGTTVVGAGDVVHVRSSDQ</sequence>